<feature type="region of interest" description="Disordered" evidence="1">
    <location>
        <begin position="1"/>
        <end position="36"/>
    </location>
</feature>
<sequence length="82" mass="8710">MREGGDGSTQRGGDGRWPGQAVAASTPSSRPRAASSYQGHCKLLASRARRRCTLRQAASTWLGCKQAIGRSDMLLDCICLAS</sequence>
<evidence type="ECO:0000313" key="2">
    <source>
        <dbReference type="EMBL" id="BAC16179.1"/>
    </source>
</evidence>
<dbReference type="EMBL" id="AP005465">
    <property type="protein sequence ID" value="BAC16179.1"/>
    <property type="molecule type" value="Genomic_DNA"/>
</dbReference>
<protein>
    <submittedName>
        <fullName evidence="2">Uncharacterized protein</fullName>
    </submittedName>
</protein>
<organism evidence="2 3">
    <name type="scientific">Oryza sativa subsp. japonica</name>
    <name type="common">Rice</name>
    <dbReference type="NCBI Taxonomy" id="39947"/>
    <lineage>
        <taxon>Eukaryota</taxon>
        <taxon>Viridiplantae</taxon>
        <taxon>Streptophyta</taxon>
        <taxon>Embryophyta</taxon>
        <taxon>Tracheophyta</taxon>
        <taxon>Spermatophyta</taxon>
        <taxon>Magnoliopsida</taxon>
        <taxon>Liliopsida</taxon>
        <taxon>Poales</taxon>
        <taxon>Poaceae</taxon>
        <taxon>BOP clade</taxon>
        <taxon>Oryzoideae</taxon>
        <taxon>Oryzeae</taxon>
        <taxon>Oryzinae</taxon>
        <taxon>Oryza</taxon>
        <taxon>Oryza sativa</taxon>
    </lineage>
</organism>
<reference evidence="3" key="1">
    <citation type="journal article" date="2005" name="Nature">
        <title>The map-based sequence of the rice genome.</title>
        <authorList>
            <consortium name="International rice genome sequencing project (IRGSP)"/>
            <person name="Matsumoto T."/>
            <person name="Wu J."/>
            <person name="Kanamori H."/>
            <person name="Katayose Y."/>
            <person name="Fujisawa M."/>
            <person name="Namiki N."/>
            <person name="Mizuno H."/>
            <person name="Yamamoto K."/>
            <person name="Antonio B.A."/>
            <person name="Baba T."/>
            <person name="Sakata K."/>
            <person name="Nagamura Y."/>
            <person name="Aoki H."/>
            <person name="Arikawa K."/>
            <person name="Arita K."/>
            <person name="Bito T."/>
            <person name="Chiden Y."/>
            <person name="Fujitsuka N."/>
            <person name="Fukunaka R."/>
            <person name="Hamada M."/>
            <person name="Harada C."/>
            <person name="Hayashi A."/>
            <person name="Hijishita S."/>
            <person name="Honda M."/>
            <person name="Hosokawa S."/>
            <person name="Ichikawa Y."/>
            <person name="Idonuma A."/>
            <person name="Iijima M."/>
            <person name="Ikeda M."/>
            <person name="Ikeno M."/>
            <person name="Ito K."/>
            <person name="Ito S."/>
            <person name="Ito T."/>
            <person name="Ito Y."/>
            <person name="Ito Y."/>
            <person name="Iwabuchi A."/>
            <person name="Kamiya K."/>
            <person name="Karasawa W."/>
            <person name="Kurita K."/>
            <person name="Katagiri S."/>
            <person name="Kikuta A."/>
            <person name="Kobayashi H."/>
            <person name="Kobayashi N."/>
            <person name="Machita K."/>
            <person name="Maehara T."/>
            <person name="Masukawa M."/>
            <person name="Mizubayashi T."/>
            <person name="Mukai Y."/>
            <person name="Nagasaki H."/>
            <person name="Nagata Y."/>
            <person name="Naito S."/>
            <person name="Nakashima M."/>
            <person name="Nakama Y."/>
            <person name="Nakamichi Y."/>
            <person name="Nakamura M."/>
            <person name="Meguro A."/>
            <person name="Negishi M."/>
            <person name="Ohta I."/>
            <person name="Ohta T."/>
            <person name="Okamoto M."/>
            <person name="Ono N."/>
            <person name="Saji S."/>
            <person name="Sakaguchi M."/>
            <person name="Sakai K."/>
            <person name="Shibata M."/>
            <person name="Shimokawa T."/>
            <person name="Song J."/>
            <person name="Takazaki Y."/>
            <person name="Terasawa K."/>
            <person name="Tsugane M."/>
            <person name="Tsuji K."/>
            <person name="Ueda S."/>
            <person name="Waki K."/>
            <person name="Yamagata H."/>
            <person name="Yamamoto M."/>
            <person name="Yamamoto S."/>
            <person name="Yamane H."/>
            <person name="Yoshiki S."/>
            <person name="Yoshihara R."/>
            <person name="Yukawa K."/>
            <person name="Zhong H."/>
            <person name="Yano M."/>
            <person name="Yuan Q."/>
            <person name="Ouyang S."/>
            <person name="Liu J."/>
            <person name="Jones K.M."/>
            <person name="Gansberger K."/>
            <person name="Moffat K."/>
            <person name="Hill J."/>
            <person name="Bera J."/>
            <person name="Fadrosh D."/>
            <person name="Jin S."/>
            <person name="Johri S."/>
            <person name="Kim M."/>
            <person name="Overton L."/>
            <person name="Reardon M."/>
            <person name="Tsitrin T."/>
            <person name="Vuong H."/>
            <person name="Weaver B."/>
            <person name="Ciecko A."/>
            <person name="Tallon L."/>
            <person name="Jackson J."/>
            <person name="Pai G."/>
            <person name="Aken S.V."/>
            <person name="Utterback T."/>
            <person name="Reidmuller S."/>
            <person name="Feldblyum T."/>
            <person name="Hsiao J."/>
            <person name="Zismann V."/>
            <person name="Iobst S."/>
            <person name="de Vazeille A.R."/>
            <person name="Buell C.R."/>
            <person name="Ying K."/>
            <person name="Li Y."/>
            <person name="Lu T."/>
            <person name="Huang Y."/>
            <person name="Zhao Q."/>
            <person name="Feng Q."/>
            <person name="Zhang L."/>
            <person name="Zhu J."/>
            <person name="Weng Q."/>
            <person name="Mu J."/>
            <person name="Lu Y."/>
            <person name="Fan D."/>
            <person name="Liu Y."/>
            <person name="Guan J."/>
            <person name="Zhang Y."/>
            <person name="Yu S."/>
            <person name="Liu X."/>
            <person name="Zhang Y."/>
            <person name="Hong G."/>
            <person name="Han B."/>
            <person name="Choisne N."/>
            <person name="Demange N."/>
            <person name="Orjeda G."/>
            <person name="Samain S."/>
            <person name="Cattolico L."/>
            <person name="Pelletier E."/>
            <person name="Couloux A."/>
            <person name="Segurens B."/>
            <person name="Wincker P."/>
            <person name="D'Hont A."/>
            <person name="Scarpelli C."/>
            <person name="Weissenbach J."/>
            <person name="Salanoubat M."/>
            <person name="Quetier F."/>
            <person name="Yu Y."/>
            <person name="Kim H.R."/>
            <person name="Rambo T."/>
            <person name="Currie J."/>
            <person name="Collura K."/>
            <person name="Luo M."/>
            <person name="Yang T."/>
            <person name="Ammiraju J.S.S."/>
            <person name="Engler F."/>
            <person name="Soderlund C."/>
            <person name="Wing R.A."/>
            <person name="Palmer L.E."/>
            <person name="de la Bastide M."/>
            <person name="Spiegel L."/>
            <person name="Nascimento L."/>
            <person name="Zutavern T."/>
            <person name="O'Shaughnessy A."/>
            <person name="Dike S."/>
            <person name="Dedhia N."/>
            <person name="Preston R."/>
            <person name="Balija V."/>
            <person name="McCombie W.R."/>
            <person name="Chow T."/>
            <person name="Chen H."/>
            <person name="Chung M."/>
            <person name="Chen C."/>
            <person name="Shaw J."/>
            <person name="Wu H."/>
            <person name="Hsiao K."/>
            <person name="Chao Y."/>
            <person name="Chu M."/>
            <person name="Cheng C."/>
            <person name="Hour A."/>
            <person name="Lee P."/>
            <person name="Lin S."/>
            <person name="Lin Y."/>
            <person name="Liou J."/>
            <person name="Liu S."/>
            <person name="Hsing Y."/>
            <person name="Raghuvanshi S."/>
            <person name="Mohanty A."/>
            <person name="Bharti A.K."/>
            <person name="Gaur A."/>
            <person name="Gupta V."/>
            <person name="Kumar D."/>
            <person name="Ravi V."/>
            <person name="Vij S."/>
            <person name="Kapur A."/>
            <person name="Khurana P."/>
            <person name="Khurana P."/>
            <person name="Khurana J.P."/>
            <person name="Tyagi A.K."/>
            <person name="Gaikwad K."/>
            <person name="Singh A."/>
            <person name="Dalal V."/>
            <person name="Srivastava S."/>
            <person name="Dixit A."/>
            <person name="Pal A.K."/>
            <person name="Ghazi I.A."/>
            <person name="Yadav M."/>
            <person name="Pandit A."/>
            <person name="Bhargava A."/>
            <person name="Sureshbabu K."/>
            <person name="Batra K."/>
            <person name="Sharma T.R."/>
            <person name="Mohapatra T."/>
            <person name="Singh N.K."/>
            <person name="Messing J."/>
            <person name="Nelson A.B."/>
            <person name="Fuks G."/>
            <person name="Kavchok S."/>
            <person name="Keizer G."/>
            <person name="Linton E."/>
            <person name="Llaca V."/>
            <person name="Song R."/>
            <person name="Tanyolac B."/>
            <person name="Young S."/>
            <person name="Ho-Il K."/>
            <person name="Hahn J.H."/>
            <person name="Sangsakoo G."/>
            <person name="Vanavichit A."/>
            <person name="de Mattos Luiz.A.T."/>
            <person name="Zimmer P.D."/>
            <person name="Malone G."/>
            <person name="Dellagostin O."/>
            <person name="de Oliveira A.C."/>
            <person name="Bevan M."/>
            <person name="Bancroft I."/>
            <person name="Minx P."/>
            <person name="Cordum H."/>
            <person name="Wilson R."/>
            <person name="Cheng Z."/>
            <person name="Jin W."/>
            <person name="Jiang J."/>
            <person name="Leong S.A."/>
            <person name="Iwama H."/>
            <person name="Gojobori T."/>
            <person name="Itoh T."/>
            <person name="Niimura Y."/>
            <person name="Fujii Y."/>
            <person name="Habara T."/>
            <person name="Sakai H."/>
            <person name="Sato Y."/>
            <person name="Wilson G."/>
            <person name="Kumar K."/>
            <person name="McCouch S."/>
            <person name="Juretic N."/>
            <person name="Hoen D."/>
            <person name="Wright S."/>
            <person name="Bruskiewich R."/>
            <person name="Bureau T."/>
            <person name="Miyao A."/>
            <person name="Hirochika H."/>
            <person name="Nishikawa T."/>
            <person name="Kadowaki K."/>
            <person name="Sugiura M."/>
            <person name="Burr B."/>
            <person name="Sasaki T."/>
        </authorList>
    </citation>
    <scope>NUCLEOTIDE SEQUENCE [LARGE SCALE GENOMIC DNA]</scope>
    <source>
        <strain evidence="3">cv. Nipponbare</strain>
    </source>
</reference>
<feature type="compositionally biased region" description="Gly residues" evidence="1">
    <location>
        <begin position="1"/>
        <end position="16"/>
    </location>
</feature>
<dbReference type="Proteomes" id="UP000000763">
    <property type="component" value="Chromosome 7"/>
</dbReference>
<dbReference type="AlphaFoldDB" id="Q8H2Q2"/>
<evidence type="ECO:0000313" key="3">
    <source>
        <dbReference type="Proteomes" id="UP000000763"/>
    </source>
</evidence>
<feature type="compositionally biased region" description="Low complexity" evidence="1">
    <location>
        <begin position="21"/>
        <end position="36"/>
    </location>
</feature>
<accession>Q8H2Q2</accession>
<evidence type="ECO:0000256" key="1">
    <source>
        <dbReference type="SAM" id="MobiDB-lite"/>
    </source>
</evidence>
<reference evidence="3" key="2">
    <citation type="journal article" date="2008" name="Nucleic Acids Res.">
        <title>The rice annotation project database (RAP-DB): 2008 update.</title>
        <authorList>
            <consortium name="The rice annotation project (RAP)"/>
        </authorList>
    </citation>
    <scope>GENOME REANNOTATION</scope>
    <source>
        <strain evidence="3">cv. Nipponbare</strain>
    </source>
</reference>
<gene>
    <name evidence="2" type="primary">OJ1136_F08.114</name>
</gene>
<proteinExistence type="predicted"/>
<name>Q8H2Q2_ORYSJ</name>